<dbReference type="InterPro" id="IPR001650">
    <property type="entry name" value="Helicase_C-like"/>
</dbReference>
<reference evidence="7" key="1">
    <citation type="submission" date="2021-02" db="EMBL/GenBank/DDBJ databases">
        <authorList>
            <person name="Nowell W R."/>
        </authorList>
    </citation>
    <scope>NUCLEOTIDE SEQUENCE</scope>
</reference>
<name>A0A818RQK3_9BILA</name>
<dbReference type="InterPro" id="IPR027417">
    <property type="entry name" value="P-loop_NTPase"/>
</dbReference>
<dbReference type="Proteomes" id="UP000663865">
    <property type="component" value="Unassembled WGS sequence"/>
</dbReference>
<dbReference type="EMBL" id="CAJNYV010004242">
    <property type="protein sequence ID" value="CAF3660999.1"/>
    <property type="molecule type" value="Genomic_DNA"/>
</dbReference>
<evidence type="ECO:0000256" key="5">
    <source>
        <dbReference type="SAM" id="MobiDB-lite"/>
    </source>
</evidence>
<dbReference type="CDD" id="cd18787">
    <property type="entry name" value="SF2_C_DEAD"/>
    <property type="match status" value="1"/>
</dbReference>
<dbReference type="SUPFAM" id="SSF52540">
    <property type="entry name" value="P-loop containing nucleoside triphosphate hydrolases"/>
    <property type="match status" value="1"/>
</dbReference>
<evidence type="ECO:0000256" key="1">
    <source>
        <dbReference type="ARBA" id="ARBA00022741"/>
    </source>
</evidence>
<accession>A0A818RQK3</accession>
<gene>
    <name evidence="7" type="ORF">KIK155_LOCUS24045</name>
</gene>
<feature type="region of interest" description="Disordered" evidence="5">
    <location>
        <begin position="108"/>
        <end position="130"/>
    </location>
</feature>
<dbReference type="PANTHER" id="PTHR47960">
    <property type="entry name" value="DEAD-BOX ATP-DEPENDENT RNA HELICASE 50"/>
    <property type="match status" value="1"/>
</dbReference>
<evidence type="ECO:0000256" key="3">
    <source>
        <dbReference type="ARBA" id="ARBA00022806"/>
    </source>
</evidence>
<dbReference type="GO" id="GO:0004386">
    <property type="term" value="F:helicase activity"/>
    <property type="evidence" value="ECO:0007669"/>
    <property type="project" value="UniProtKB-KW"/>
</dbReference>
<evidence type="ECO:0000313" key="8">
    <source>
        <dbReference type="Proteomes" id="UP000663865"/>
    </source>
</evidence>
<evidence type="ECO:0000256" key="2">
    <source>
        <dbReference type="ARBA" id="ARBA00022801"/>
    </source>
</evidence>
<comment type="caution">
    <text evidence="7">The sequence shown here is derived from an EMBL/GenBank/DDBJ whole genome shotgun (WGS) entry which is preliminary data.</text>
</comment>
<sequence>MRQDHRNRVFHDFRTGLCRNLVCSDLFTRGIDIQAVNVVINFDFPKLSETYLHRIGRSGRFGHYGIAISLITYEDRFSLHKIEQELGTEIQPIPKQIDPSLYVAEYQTGDENVGEKQQENSAGASTNKNS</sequence>
<dbReference type="GO" id="GO:0016787">
    <property type="term" value="F:hydrolase activity"/>
    <property type="evidence" value="ECO:0007669"/>
    <property type="project" value="UniProtKB-KW"/>
</dbReference>
<keyword evidence="4" id="KW-0067">ATP-binding</keyword>
<dbReference type="AlphaFoldDB" id="A0A818RQK3"/>
<dbReference type="Pfam" id="PF00271">
    <property type="entry name" value="Helicase_C"/>
    <property type="match status" value="1"/>
</dbReference>
<evidence type="ECO:0000256" key="4">
    <source>
        <dbReference type="ARBA" id="ARBA00022840"/>
    </source>
</evidence>
<keyword evidence="3" id="KW-0347">Helicase</keyword>
<evidence type="ECO:0000259" key="6">
    <source>
        <dbReference type="PROSITE" id="PS51194"/>
    </source>
</evidence>
<dbReference type="Gene3D" id="3.40.50.300">
    <property type="entry name" value="P-loop containing nucleotide triphosphate hydrolases"/>
    <property type="match status" value="1"/>
</dbReference>
<protein>
    <recommendedName>
        <fullName evidence="6">Helicase C-terminal domain-containing protein</fullName>
    </recommendedName>
</protein>
<feature type="compositionally biased region" description="Polar residues" evidence="5">
    <location>
        <begin position="119"/>
        <end position="130"/>
    </location>
</feature>
<keyword evidence="2" id="KW-0378">Hydrolase</keyword>
<proteinExistence type="predicted"/>
<dbReference type="PROSITE" id="PS51194">
    <property type="entry name" value="HELICASE_CTER"/>
    <property type="match status" value="1"/>
</dbReference>
<organism evidence="7 8">
    <name type="scientific">Rotaria socialis</name>
    <dbReference type="NCBI Taxonomy" id="392032"/>
    <lineage>
        <taxon>Eukaryota</taxon>
        <taxon>Metazoa</taxon>
        <taxon>Spiralia</taxon>
        <taxon>Gnathifera</taxon>
        <taxon>Rotifera</taxon>
        <taxon>Eurotatoria</taxon>
        <taxon>Bdelloidea</taxon>
        <taxon>Philodinida</taxon>
        <taxon>Philodinidae</taxon>
        <taxon>Rotaria</taxon>
    </lineage>
</organism>
<evidence type="ECO:0000313" key="7">
    <source>
        <dbReference type="EMBL" id="CAF3660999.1"/>
    </source>
</evidence>
<dbReference type="GO" id="GO:0005524">
    <property type="term" value="F:ATP binding"/>
    <property type="evidence" value="ECO:0007669"/>
    <property type="project" value="UniProtKB-KW"/>
</dbReference>
<feature type="domain" description="Helicase C-terminal" evidence="6">
    <location>
        <begin position="1"/>
        <end position="101"/>
    </location>
</feature>
<keyword evidence="1" id="KW-0547">Nucleotide-binding</keyword>
<dbReference type="SMART" id="SM00490">
    <property type="entry name" value="HELICc"/>
    <property type="match status" value="1"/>
</dbReference>